<gene>
    <name evidence="3" type="ORF">NSCI0253_LOCUS21827</name>
</gene>
<sequence length="173" mass="19284">MGAASLTCCAFRQKDECLITEDLVQDAADEVSAKCVAFSGMPLSDEDRSRLKNFDTVVRQTAGALQQATEQNQKLLNEVDAMRLRHNLLVKENLELKQSLARQLPGNVTPKRELKQHMNREGSNNVSLDEDIKRLRKAEPDTITATEEFRRSGRCATPKDSQMTSFDCSPLGG</sequence>
<proteinExistence type="predicted"/>
<dbReference type="EMBL" id="HBFQ01030974">
    <property type="protein sequence ID" value="CAD8847477.1"/>
    <property type="molecule type" value="Transcribed_RNA"/>
</dbReference>
<protein>
    <submittedName>
        <fullName evidence="3">Uncharacterized protein</fullName>
    </submittedName>
</protein>
<evidence type="ECO:0000256" key="1">
    <source>
        <dbReference type="SAM" id="Coils"/>
    </source>
</evidence>
<name>A0A7S1AA57_NOCSC</name>
<organism evidence="3">
    <name type="scientific">Noctiluca scintillans</name>
    <name type="common">Sea sparkle</name>
    <name type="synonym">Red tide dinoflagellate</name>
    <dbReference type="NCBI Taxonomy" id="2966"/>
    <lineage>
        <taxon>Eukaryota</taxon>
        <taxon>Sar</taxon>
        <taxon>Alveolata</taxon>
        <taxon>Dinophyceae</taxon>
        <taxon>Noctilucales</taxon>
        <taxon>Noctilucaceae</taxon>
        <taxon>Noctiluca</taxon>
    </lineage>
</organism>
<feature type="region of interest" description="Disordered" evidence="2">
    <location>
        <begin position="109"/>
        <end position="173"/>
    </location>
</feature>
<feature type="coiled-coil region" evidence="1">
    <location>
        <begin position="58"/>
        <end position="85"/>
    </location>
</feature>
<feature type="compositionally biased region" description="Basic and acidic residues" evidence="2">
    <location>
        <begin position="110"/>
        <end position="120"/>
    </location>
</feature>
<accession>A0A7S1AA57</accession>
<evidence type="ECO:0000256" key="2">
    <source>
        <dbReference type="SAM" id="MobiDB-lite"/>
    </source>
</evidence>
<feature type="compositionally biased region" description="Basic and acidic residues" evidence="2">
    <location>
        <begin position="130"/>
        <end position="140"/>
    </location>
</feature>
<reference evidence="3" key="1">
    <citation type="submission" date="2021-01" db="EMBL/GenBank/DDBJ databases">
        <authorList>
            <person name="Corre E."/>
            <person name="Pelletier E."/>
            <person name="Niang G."/>
            <person name="Scheremetjew M."/>
            <person name="Finn R."/>
            <person name="Kale V."/>
            <person name="Holt S."/>
            <person name="Cochrane G."/>
            <person name="Meng A."/>
            <person name="Brown T."/>
            <person name="Cohen L."/>
        </authorList>
    </citation>
    <scope>NUCLEOTIDE SEQUENCE</scope>
</reference>
<keyword evidence="1" id="KW-0175">Coiled coil</keyword>
<evidence type="ECO:0000313" key="3">
    <source>
        <dbReference type="EMBL" id="CAD8847477.1"/>
    </source>
</evidence>
<dbReference type="AlphaFoldDB" id="A0A7S1AA57"/>